<dbReference type="InterPro" id="IPR025962">
    <property type="entry name" value="SdpI/YhfL"/>
</dbReference>
<reference evidence="3" key="1">
    <citation type="journal article" date="2019" name="Int. J. Syst. Evol. Microbiol.">
        <title>The Global Catalogue of Microorganisms (GCM) 10K type strain sequencing project: providing services to taxonomists for standard genome sequencing and annotation.</title>
        <authorList>
            <consortium name="The Broad Institute Genomics Platform"/>
            <consortium name="The Broad Institute Genome Sequencing Center for Infectious Disease"/>
            <person name="Wu L."/>
            <person name="Ma J."/>
        </authorList>
    </citation>
    <scope>NUCLEOTIDE SEQUENCE [LARGE SCALE GENOMIC DNA]</scope>
    <source>
        <strain evidence="3">JCM 17085</strain>
    </source>
</reference>
<name>A0ABP7WPE5_9SPHI</name>
<dbReference type="RefSeq" id="WP_345101983.1">
    <property type="nucleotide sequence ID" value="NZ_BAABCV010000004.1"/>
</dbReference>
<evidence type="ECO:0000313" key="3">
    <source>
        <dbReference type="Proteomes" id="UP001500841"/>
    </source>
</evidence>
<proteinExistence type="predicted"/>
<feature type="transmembrane region" description="Helical" evidence="1">
    <location>
        <begin position="6"/>
        <end position="24"/>
    </location>
</feature>
<dbReference type="Proteomes" id="UP001500841">
    <property type="component" value="Unassembled WGS sequence"/>
</dbReference>
<feature type="transmembrane region" description="Helical" evidence="1">
    <location>
        <begin position="60"/>
        <end position="80"/>
    </location>
</feature>
<comment type="caution">
    <text evidence="2">The sequence shown here is derived from an EMBL/GenBank/DDBJ whole genome shotgun (WGS) entry which is preliminary data.</text>
</comment>
<keyword evidence="1" id="KW-0472">Membrane</keyword>
<dbReference type="Pfam" id="PF13630">
    <property type="entry name" value="SdpI"/>
    <property type="match status" value="1"/>
</dbReference>
<dbReference type="EMBL" id="BAABCV010000004">
    <property type="protein sequence ID" value="GAA4092173.1"/>
    <property type="molecule type" value="Genomic_DNA"/>
</dbReference>
<evidence type="ECO:0000313" key="2">
    <source>
        <dbReference type="EMBL" id="GAA4092173.1"/>
    </source>
</evidence>
<keyword evidence="1" id="KW-0812">Transmembrane</keyword>
<accession>A0ABP7WPE5</accession>
<feature type="transmembrane region" description="Helical" evidence="1">
    <location>
        <begin position="92"/>
        <end position="112"/>
    </location>
</feature>
<protein>
    <submittedName>
        <fullName evidence="2">SdpC immunity protein SpdL</fullName>
    </submittedName>
</protein>
<organism evidence="2 3">
    <name type="scientific">Mucilaginibacter panaciglaebae</name>
    <dbReference type="NCBI Taxonomy" id="502331"/>
    <lineage>
        <taxon>Bacteria</taxon>
        <taxon>Pseudomonadati</taxon>
        <taxon>Bacteroidota</taxon>
        <taxon>Sphingobacteriia</taxon>
        <taxon>Sphingobacteriales</taxon>
        <taxon>Sphingobacteriaceae</taxon>
        <taxon>Mucilaginibacter</taxon>
    </lineage>
</organism>
<keyword evidence="1" id="KW-1133">Transmembrane helix</keyword>
<keyword evidence="3" id="KW-1185">Reference proteome</keyword>
<sequence length="122" mass="13463">MNIGNYIFGPQLVGIFIYAAGVIMQRFPPKSINGFYGYRTLSSMKNQHTWDVANRYAARLMAGVGILSFTAGIAITIALNYLIADEQKTEEFMAAITICSAIAPAVLVIVLTERHLNKTFKN</sequence>
<gene>
    <name evidence="2" type="primary">spdL</name>
    <name evidence="2" type="ORF">GCM10022392_12860</name>
</gene>
<evidence type="ECO:0000256" key="1">
    <source>
        <dbReference type="SAM" id="Phobius"/>
    </source>
</evidence>